<proteinExistence type="predicted"/>
<evidence type="ECO:0000256" key="1">
    <source>
        <dbReference type="ARBA" id="ARBA00023063"/>
    </source>
</evidence>
<name>A0A839AKB3_9HYPH</name>
<reference evidence="2 3" key="1">
    <citation type="submission" date="2020-07" db="EMBL/GenBank/DDBJ databases">
        <title>Stappia sp., F7233, whole genome shotgun sequencing project.</title>
        <authorList>
            <person name="Jiang S."/>
            <person name="Liu Z.W."/>
            <person name="Du Z.J."/>
        </authorList>
    </citation>
    <scope>NUCLEOTIDE SEQUENCE [LARGE SCALE GENOMIC DNA]</scope>
    <source>
        <strain evidence="2 3">F7233</strain>
    </source>
</reference>
<dbReference type="SUPFAM" id="SSF89155">
    <property type="entry name" value="TorD-like"/>
    <property type="match status" value="1"/>
</dbReference>
<keyword evidence="1" id="KW-0534">Nitrate assimilation</keyword>
<evidence type="ECO:0000313" key="2">
    <source>
        <dbReference type="EMBL" id="MBA5779468.1"/>
    </source>
</evidence>
<evidence type="ECO:0000313" key="3">
    <source>
        <dbReference type="Proteomes" id="UP000541109"/>
    </source>
</evidence>
<protein>
    <submittedName>
        <fullName evidence="2">Nitrate reductase molybdenum cofactor assembly chaperone</fullName>
    </submittedName>
</protein>
<dbReference type="Pfam" id="PF02613">
    <property type="entry name" value="Nitrate_red_del"/>
    <property type="match status" value="1"/>
</dbReference>
<dbReference type="RefSeq" id="WP_182168287.1">
    <property type="nucleotide sequence ID" value="NZ_JACFXV010000067.1"/>
</dbReference>
<dbReference type="PANTHER" id="PTHR43680:SF2">
    <property type="entry name" value="NITRATE REDUCTASE MOLYBDENUM COFACTOR ASSEMBLY CHAPERONE NARJ"/>
    <property type="match status" value="1"/>
</dbReference>
<dbReference type="NCBIfam" id="TIGR00684">
    <property type="entry name" value="narJ"/>
    <property type="match status" value="1"/>
</dbReference>
<dbReference type="InterPro" id="IPR036411">
    <property type="entry name" value="TorD-like_sf"/>
</dbReference>
<dbReference type="GO" id="GO:0051131">
    <property type="term" value="P:chaperone-mediated protein complex assembly"/>
    <property type="evidence" value="ECO:0007669"/>
    <property type="project" value="InterPro"/>
</dbReference>
<dbReference type="Gene3D" id="1.10.3480.10">
    <property type="entry name" value="TorD-like"/>
    <property type="match status" value="1"/>
</dbReference>
<sequence length="236" mass="25921">MNKALKIISLLLSYPTPEIRAGLPDLKSALGETELGGREARLLVRLVDDIASLDGMEAEERYVFLFDRTRSLSLHLFEHVHGESRDRGQAMVDLLAMYEADGFEIGARELPDYLPMFLEFLSTKEPAEAAELLGQIAHILAAIRERLKKRGSIYVNAFAVLEVLAKGKPDAALLRDLLNAEDDDPADLAALDRVWEEEVVTFGGNAGEGACGPDRLQRQIRAANRRPDGIGSAPNA</sequence>
<dbReference type="GO" id="GO:0051082">
    <property type="term" value="F:unfolded protein binding"/>
    <property type="evidence" value="ECO:0007669"/>
    <property type="project" value="InterPro"/>
</dbReference>
<dbReference type="PANTHER" id="PTHR43680">
    <property type="entry name" value="NITRATE REDUCTASE MOLYBDENUM COFACTOR ASSEMBLY CHAPERONE"/>
    <property type="match status" value="1"/>
</dbReference>
<dbReference type="InterPro" id="IPR003765">
    <property type="entry name" value="NO3_reductase_chaperone_NarJ"/>
</dbReference>
<dbReference type="GO" id="GO:0016530">
    <property type="term" value="F:metallochaperone activity"/>
    <property type="evidence" value="ECO:0007669"/>
    <property type="project" value="TreeGrafter"/>
</dbReference>
<dbReference type="AlphaFoldDB" id="A0A839AKB3"/>
<dbReference type="InterPro" id="IPR020945">
    <property type="entry name" value="DMSO/NO3_reduct_chaperone"/>
</dbReference>
<dbReference type="Proteomes" id="UP000541109">
    <property type="component" value="Unassembled WGS sequence"/>
</dbReference>
<comment type="caution">
    <text evidence="2">The sequence shown here is derived from an EMBL/GenBank/DDBJ whole genome shotgun (WGS) entry which is preliminary data.</text>
</comment>
<gene>
    <name evidence="2" type="primary">narJ</name>
    <name evidence="2" type="ORF">H2509_20240</name>
</gene>
<dbReference type="EMBL" id="JACFXV010000067">
    <property type="protein sequence ID" value="MBA5779468.1"/>
    <property type="molecule type" value="Genomic_DNA"/>
</dbReference>
<dbReference type="GO" id="GO:0042128">
    <property type="term" value="P:nitrate assimilation"/>
    <property type="evidence" value="ECO:0007669"/>
    <property type="project" value="UniProtKB-KW"/>
</dbReference>
<accession>A0A839AKB3</accession>
<organism evidence="2 3">
    <name type="scientific">Stappia albiluteola</name>
    <dbReference type="NCBI Taxonomy" id="2758565"/>
    <lineage>
        <taxon>Bacteria</taxon>
        <taxon>Pseudomonadati</taxon>
        <taxon>Pseudomonadota</taxon>
        <taxon>Alphaproteobacteria</taxon>
        <taxon>Hyphomicrobiales</taxon>
        <taxon>Stappiaceae</taxon>
        <taxon>Stappia</taxon>
    </lineage>
</organism>
<keyword evidence="3" id="KW-1185">Reference proteome</keyword>